<gene>
    <name evidence="1" type="ORF">GCM10009858_09380</name>
</gene>
<proteinExistence type="predicted"/>
<dbReference type="PANTHER" id="PTHR35446">
    <property type="entry name" value="SI:CH211-175M2.5"/>
    <property type="match status" value="1"/>
</dbReference>
<dbReference type="PANTHER" id="PTHR35446:SF2">
    <property type="entry name" value="CARBOXYMUCONOLACTONE DECARBOXYLASE-LIKE DOMAIN-CONTAINING PROTEIN"/>
    <property type="match status" value="1"/>
</dbReference>
<dbReference type="RefSeq" id="WP_344253421.1">
    <property type="nucleotide sequence ID" value="NZ_BAAARE010000003.1"/>
</dbReference>
<evidence type="ECO:0000313" key="1">
    <source>
        <dbReference type="EMBL" id="GAA2474119.1"/>
    </source>
</evidence>
<reference evidence="1 2" key="1">
    <citation type="journal article" date="2019" name="Int. J. Syst. Evol. Microbiol.">
        <title>The Global Catalogue of Microorganisms (GCM) 10K type strain sequencing project: providing services to taxonomists for standard genome sequencing and annotation.</title>
        <authorList>
            <consortium name="The Broad Institute Genomics Platform"/>
            <consortium name="The Broad Institute Genome Sequencing Center for Infectious Disease"/>
            <person name="Wu L."/>
            <person name="Ma J."/>
        </authorList>
    </citation>
    <scope>NUCLEOTIDE SEQUENCE [LARGE SCALE GENOMIC DNA]</scope>
    <source>
        <strain evidence="1 2">JCM 16259</strain>
    </source>
</reference>
<dbReference type="Gene3D" id="1.20.1290.10">
    <property type="entry name" value="AhpD-like"/>
    <property type="match status" value="1"/>
</dbReference>
<dbReference type="SUPFAM" id="SSF69118">
    <property type="entry name" value="AhpD-like"/>
    <property type="match status" value="1"/>
</dbReference>
<dbReference type="InterPro" id="IPR029032">
    <property type="entry name" value="AhpD-like"/>
</dbReference>
<keyword evidence="2" id="KW-1185">Reference proteome</keyword>
<evidence type="ECO:0008006" key="3">
    <source>
        <dbReference type="Google" id="ProtNLM"/>
    </source>
</evidence>
<sequence length="203" mass="21337">MEPTNPSHGFLEEPPISPEIQALFDADVADHGYVMNLTRVWAQAPAAKVALFGLLADMAQLAGLTFRQRGILISATASTVGDAYCSLAWGARLATAAGDHVADAVLRGDDEPLEAADLALARWARAVAADPNATTPADLEPLRAVGFDDRQIFAVTVFVALRRAFSTVNDALGPAPDRQLRDDAPGAVDTAVSYGRTAAELPS</sequence>
<protein>
    <recommendedName>
        <fullName evidence="3">Peroxidase-related enzyme</fullName>
    </recommendedName>
</protein>
<comment type="caution">
    <text evidence="1">The sequence shown here is derived from an EMBL/GenBank/DDBJ whole genome shotgun (WGS) entry which is preliminary data.</text>
</comment>
<evidence type="ECO:0000313" key="2">
    <source>
        <dbReference type="Proteomes" id="UP001500730"/>
    </source>
</evidence>
<organism evidence="1 2">
    <name type="scientific">Terrabacter carboxydivorans</name>
    <dbReference type="NCBI Taxonomy" id="619730"/>
    <lineage>
        <taxon>Bacteria</taxon>
        <taxon>Bacillati</taxon>
        <taxon>Actinomycetota</taxon>
        <taxon>Actinomycetes</taxon>
        <taxon>Micrococcales</taxon>
        <taxon>Intrasporangiaceae</taxon>
        <taxon>Terrabacter</taxon>
    </lineage>
</organism>
<dbReference type="Proteomes" id="UP001500730">
    <property type="component" value="Unassembled WGS sequence"/>
</dbReference>
<dbReference type="EMBL" id="BAAARE010000003">
    <property type="protein sequence ID" value="GAA2474119.1"/>
    <property type="molecule type" value="Genomic_DNA"/>
</dbReference>
<name>A0ABN3L0Z4_9MICO</name>
<accession>A0ABN3L0Z4</accession>